<keyword evidence="6 8" id="KW-1133">Transmembrane helix</keyword>
<dbReference type="GO" id="GO:0022857">
    <property type="term" value="F:transmembrane transporter activity"/>
    <property type="evidence" value="ECO:0007669"/>
    <property type="project" value="InterPro"/>
</dbReference>
<dbReference type="InterPro" id="IPR000522">
    <property type="entry name" value="ABC_transptr_permease_BtuC"/>
</dbReference>
<proteinExistence type="inferred from homology"/>
<dbReference type="InterPro" id="IPR037294">
    <property type="entry name" value="ABC_BtuC-like"/>
</dbReference>
<dbReference type="FunFam" id="1.10.3470.10:FF:000001">
    <property type="entry name" value="Vitamin B12 ABC transporter permease BtuC"/>
    <property type="match status" value="1"/>
</dbReference>
<evidence type="ECO:0000256" key="3">
    <source>
        <dbReference type="ARBA" id="ARBA00022448"/>
    </source>
</evidence>
<feature type="transmembrane region" description="Helical" evidence="8">
    <location>
        <begin position="272"/>
        <end position="299"/>
    </location>
</feature>
<evidence type="ECO:0008006" key="10">
    <source>
        <dbReference type="Google" id="ProtNLM"/>
    </source>
</evidence>
<reference evidence="9" key="1">
    <citation type="journal article" date="2010" name="Nature">
        <title>The Dynamic genome of Hydra.</title>
        <authorList>
            <person name="Chapman J.A."/>
            <person name="Kirkness E.F."/>
            <person name="Simakov O."/>
            <person name="Hampson S.E."/>
            <person name="Mitros T."/>
            <person name="Weinmaier T."/>
            <person name="Rattei T."/>
            <person name="Balasubramanian P.G."/>
            <person name="Borman J."/>
            <person name="Busam D."/>
            <person name="Disbennett K."/>
            <person name="Pfannkoch C."/>
            <person name="Sumin N."/>
            <person name="Sutton G."/>
            <person name="Viswanathan L."/>
            <person name="Walenz B."/>
            <person name="Goodstein D.M."/>
            <person name="Hellsten U."/>
            <person name="Kawashima T."/>
            <person name="Prochnik S.E."/>
            <person name="Putnam N.H."/>
            <person name="Shu S."/>
            <person name="Blumberg B."/>
            <person name="Dana C.E."/>
            <person name="Gee L."/>
            <person name="Kibler D.F."/>
            <person name="Law L."/>
            <person name="Lindgens D."/>
            <person name="Martinez D.E."/>
            <person name="Peng J."/>
            <person name="Wigge P.A."/>
            <person name="Bertulat B."/>
            <person name="Guder C."/>
            <person name="Nakamura Y."/>
            <person name="Ozbek S."/>
            <person name="Watanabe H."/>
            <person name="Khalturin K."/>
            <person name="Hemmrich G."/>
            <person name="Franke A."/>
            <person name="Augustin R."/>
            <person name="Fraune S."/>
            <person name="Hayakawa E."/>
            <person name="Hayakawa S."/>
            <person name="Hirose M."/>
            <person name="Hwang J."/>
            <person name="Ikeo K."/>
            <person name="Nishimiya-Fujisawa C."/>
            <person name="Ogura A."/>
            <person name="Takahashi T."/>
            <person name="Steinmetz P.R."/>
            <person name="Zhang X."/>
            <person name="Aufschnaiter R."/>
            <person name="Eder M.K."/>
            <person name="Gorny A.K."/>
            <person name="Salvenmoser W."/>
            <person name="Heimberg A.M."/>
            <person name="Wheeler B.M."/>
            <person name="Peterson K.J."/>
            <person name="Boettger A."/>
            <person name="Tischler P."/>
            <person name="Wolf A."/>
            <person name="Gojobori T."/>
            <person name="Remington K.A."/>
            <person name="Strausberg R.L."/>
            <person name="Venter J."/>
            <person name="Technau U."/>
            <person name="Hobmayer B."/>
            <person name="Bosch T.C."/>
            <person name="Holstein T.W."/>
            <person name="Fujisawa T."/>
            <person name="Bode H.R."/>
            <person name="David C.N."/>
            <person name="Rokhsar D.S."/>
            <person name="Steele R.E."/>
        </authorList>
    </citation>
    <scope>NUCLEOTIDE SEQUENCE</scope>
</reference>
<evidence type="ECO:0000256" key="4">
    <source>
        <dbReference type="ARBA" id="ARBA00022475"/>
    </source>
</evidence>
<dbReference type="Pfam" id="PF01032">
    <property type="entry name" value="FecCD"/>
    <property type="match status" value="1"/>
</dbReference>
<comment type="similarity">
    <text evidence="2">Belongs to the binding-protein-dependent transport system permease family. FecCD subfamily.</text>
</comment>
<feature type="transmembrane region" description="Helical" evidence="8">
    <location>
        <begin position="181"/>
        <end position="202"/>
    </location>
</feature>
<protein>
    <recommendedName>
        <fullName evidence="10">Iron ABC transporter permease</fullName>
    </recommendedName>
</protein>
<feature type="transmembrane region" description="Helical" evidence="8">
    <location>
        <begin position="311"/>
        <end position="330"/>
    </location>
</feature>
<name>C9YF00_CURXX</name>
<organism evidence="9">
    <name type="scientific">Curvibacter symbiont subsp. Hydra magnipapillata</name>
    <dbReference type="NCBI Taxonomy" id="667019"/>
    <lineage>
        <taxon>Bacteria</taxon>
        <taxon>Pseudomonadati</taxon>
        <taxon>Pseudomonadota</taxon>
        <taxon>Betaproteobacteria</taxon>
        <taxon>Burkholderiales</taxon>
        <taxon>Comamonadaceae</taxon>
        <taxon>Curvibacter</taxon>
    </lineage>
</organism>
<dbReference type="AlphaFoldDB" id="C9YF00"/>
<gene>
    <name evidence="9" type="ORF">Csp_D31560</name>
</gene>
<dbReference type="SUPFAM" id="SSF81345">
    <property type="entry name" value="ABC transporter involved in vitamin B12 uptake, BtuC"/>
    <property type="match status" value="1"/>
</dbReference>
<dbReference type="PANTHER" id="PTHR30472:SF25">
    <property type="entry name" value="ABC TRANSPORTER PERMEASE PROTEIN MJ0876-RELATED"/>
    <property type="match status" value="1"/>
</dbReference>
<evidence type="ECO:0000256" key="8">
    <source>
        <dbReference type="SAM" id="Phobius"/>
    </source>
</evidence>
<dbReference type="Gene3D" id="1.10.3470.10">
    <property type="entry name" value="ABC transporter involved in vitamin B12 uptake, BtuC"/>
    <property type="match status" value="1"/>
</dbReference>
<evidence type="ECO:0000256" key="6">
    <source>
        <dbReference type="ARBA" id="ARBA00022989"/>
    </source>
</evidence>
<evidence type="ECO:0000256" key="2">
    <source>
        <dbReference type="ARBA" id="ARBA00007935"/>
    </source>
</evidence>
<dbReference type="CDD" id="cd06550">
    <property type="entry name" value="TM_ABC_iron-siderophores_like"/>
    <property type="match status" value="1"/>
</dbReference>
<feature type="transmembrane region" description="Helical" evidence="8">
    <location>
        <begin position="337"/>
        <end position="358"/>
    </location>
</feature>
<feature type="transmembrane region" description="Helical" evidence="8">
    <location>
        <begin position="222"/>
        <end position="242"/>
    </location>
</feature>
<dbReference type="PANTHER" id="PTHR30472">
    <property type="entry name" value="FERRIC ENTEROBACTIN TRANSPORT SYSTEM PERMEASE PROTEIN"/>
    <property type="match status" value="1"/>
</dbReference>
<keyword evidence="3" id="KW-0813">Transport</keyword>
<evidence type="ECO:0000256" key="1">
    <source>
        <dbReference type="ARBA" id="ARBA00004651"/>
    </source>
</evidence>
<keyword evidence="7 8" id="KW-0472">Membrane</keyword>
<evidence type="ECO:0000256" key="7">
    <source>
        <dbReference type="ARBA" id="ARBA00023136"/>
    </source>
</evidence>
<feature type="transmembrane region" description="Helical" evidence="8">
    <location>
        <begin position="149"/>
        <end position="169"/>
    </location>
</feature>
<keyword evidence="4" id="KW-1003">Cell membrane</keyword>
<feature type="transmembrane region" description="Helical" evidence="8">
    <location>
        <begin position="82"/>
        <end position="109"/>
    </location>
</feature>
<dbReference type="EMBL" id="FN543107">
    <property type="protein sequence ID" value="CBA32322.1"/>
    <property type="molecule type" value="Genomic_DNA"/>
</dbReference>
<accession>C9YF00</accession>
<sequence length="365" mass="38008">MFACEVRRRMDATSQALMFSGNDAVGTAYRTAASRRWWALVCAMLLMVVGVLLDTATGPAMLPVSLVAQAVLGAPVDGSVQAIVWSIRLPVALTALVVGASLGLSGAIMQTILNNPLASSYTLGISAGAGFGAALVIVLGASLPVPEAYAIPLNAMLFAGLACSGVYLIGGARRASAEGLVLAGIALLFLFQAMTSLLQMVASPESLQQIVFWLFGSLQKAGWTKLWIMLAVLLACIPWLIADVWRLTALKLGDARASALGVNVRALRLRSFVLISALTGVAVAFVGTIGFVGLVAPHVARMLAGEDQRGFLPLSALCGAVLLSLASVASKTISPGAIFPIGIVTSLIGVPFFIGLVLRTRRVYW</sequence>
<dbReference type="GO" id="GO:0033214">
    <property type="term" value="P:siderophore-iron import into cell"/>
    <property type="evidence" value="ECO:0007669"/>
    <property type="project" value="TreeGrafter"/>
</dbReference>
<evidence type="ECO:0000313" key="9">
    <source>
        <dbReference type="EMBL" id="CBA32322.1"/>
    </source>
</evidence>
<feature type="transmembrane region" description="Helical" evidence="8">
    <location>
        <begin position="37"/>
        <end position="62"/>
    </location>
</feature>
<feature type="transmembrane region" description="Helical" evidence="8">
    <location>
        <begin position="121"/>
        <end position="143"/>
    </location>
</feature>
<dbReference type="GO" id="GO:0005886">
    <property type="term" value="C:plasma membrane"/>
    <property type="evidence" value="ECO:0007669"/>
    <property type="project" value="UniProtKB-SubCell"/>
</dbReference>
<comment type="subcellular location">
    <subcellularLocation>
        <location evidence="1">Cell membrane</location>
        <topology evidence="1">Multi-pass membrane protein</topology>
    </subcellularLocation>
</comment>
<keyword evidence="5 8" id="KW-0812">Transmembrane</keyword>
<evidence type="ECO:0000256" key="5">
    <source>
        <dbReference type="ARBA" id="ARBA00022692"/>
    </source>
</evidence>